<gene>
    <name evidence="2" type="ORF">SAMN05216508_12015</name>
</gene>
<name>A0A1I7HMN9_9FIRM</name>
<proteinExistence type="predicted"/>
<dbReference type="InterPro" id="IPR004919">
    <property type="entry name" value="GmrSD_N"/>
</dbReference>
<evidence type="ECO:0000313" key="2">
    <source>
        <dbReference type="EMBL" id="SFU61952.1"/>
    </source>
</evidence>
<accession>A0A1I7HMN9</accession>
<dbReference type="OrthoDB" id="9798761at2"/>
<evidence type="ECO:0000259" key="1">
    <source>
        <dbReference type="Pfam" id="PF03235"/>
    </source>
</evidence>
<reference evidence="2 3" key="1">
    <citation type="submission" date="2016-10" db="EMBL/GenBank/DDBJ databases">
        <authorList>
            <person name="de Groot N.N."/>
        </authorList>
    </citation>
    <scope>NUCLEOTIDE SEQUENCE [LARGE SCALE GENOMIC DNA]</scope>
    <source>
        <strain evidence="2 3">KHGC13</strain>
    </source>
</reference>
<keyword evidence="3" id="KW-1185">Reference proteome</keyword>
<dbReference type="STRING" id="155865.SAMN05216515_12115"/>
<organism evidence="2 3">
    <name type="scientific">Eubacterium pyruvativorans</name>
    <dbReference type="NCBI Taxonomy" id="155865"/>
    <lineage>
        <taxon>Bacteria</taxon>
        <taxon>Bacillati</taxon>
        <taxon>Bacillota</taxon>
        <taxon>Clostridia</taxon>
        <taxon>Eubacteriales</taxon>
        <taxon>Eubacteriaceae</taxon>
        <taxon>Eubacterium</taxon>
    </lineage>
</organism>
<protein>
    <recommendedName>
        <fullName evidence="1">GmrSD restriction endonucleases N-terminal domain-containing protein</fullName>
    </recommendedName>
</protein>
<dbReference type="Proteomes" id="UP000198817">
    <property type="component" value="Unassembled WGS sequence"/>
</dbReference>
<dbReference type="PANTHER" id="PTHR37292">
    <property type="entry name" value="VNG6097C"/>
    <property type="match status" value="1"/>
</dbReference>
<dbReference type="Pfam" id="PF03235">
    <property type="entry name" value="GmrSD_N"/>
    <property type="match status" value="1"/>
</dbReference>
<dbReference type="RefSeq" id="WP_090471674.1">
    <property type="nucleotide sequence ID" value="NZ_FOWF01000021.1"/>
</dbReference>
<sequence length="603" mass="68021">MRDCYSVNNHPISAVLGYIEAGTFAIPEIQRPFVWSRTQVRDLIDSLYNGYPCGYLITWKNPDVRIKGGGKSIGKTVLIDGQQRVTALMAAISGQQVLNDDYEYVRIRIAFNPLSDDDESPFAVPDASTTKNKAWIPDISELFKPDFDAFNFVLGYVQNNPGANPSKVNQKITDLLGIKARQIGVIQISPDCTIDEVTEIFIRINSKGAVLSQADFAMSKIASDEVHGGAGLRKAIDYFCHLAVKPEFWSKISNHDQEFMGTKYAGEIEWLKNDHDDIYDPDYNDVLRVAFMHEFGRGKLADLVALLSGRDFKERTYKSNIADESFAKLTKGVERVFDKNNFTDFVLALRSAGFISSGLVSSKGALNFAYNLYLTLRRDPNIAATDVKRYVQRWYVMSVLTGRYSGSSESVMDRDMRRISENGFLQVFDEIIRGELSDAFWNVNLPQRLETTSTRTGAWLVYLAAQVKNAQNSLFSTSLKISDLLTTMGDVHHIFPKAYLTKELDATKGLYNQVANYAFVEKRINIAIGPDCPGEYFTIAKDACENGSDYFGNIHDISTLEENICGNCIPDDIFDMDADDYRRFLTERRQLMAAYIHEYFKSL</sequence>
<dbReference type="AlphaFoldDB" id="A0A1I7HMN9"/>
<evidence type="ECO:0000313" key="3">
    <source>
        <dbReference type="Proteomes" id="UP000198817"/>
    </source>
</evidence>
<dbReference type="EMBL" id="FPBT01000020">
    <property type="protein sequence ID" value="SFU61952.1"/>
    <property type="molecule type" value="Genomic_DNA"/>
</dbReference>
<feature type="domain" description="GmrSD restriction endonucleases N-terminal" evidence="1">
    <location>
        <begin position="19"/>
        <end position="220"/>
    </location>
</feature>
<dbReference type="PANTHER" id="PTHR37292:SF2">
    <property type="entry name" value="DUF262 DOMAIN-CONTAINING PROTEIN"/>
    <property type="match status" value="1"/>
</dbReference>